<comment type="caution">
    <text evidence="1">The sequence shown here is derived from an EMBL/GenBank/DDBJ whole genome shotgun (WGS) entry which is preliminary data.</text>
</comment>
<accession>A0A9P4K964</accession>
<dbReference type="EMBL" id="ML986625">
    <property type="protein sequence ID" value="KAF2263537.1"/>
    <property type="molecule type" value="Genomic_DNA"/>
</dbReference>
<dbReference type="PROSITE" id="PS51257">
    <property type="entry name" value="PROKAR_LIPOPROTEIN"/>
    <property type="match status" value="1"/>
</dbReference>
<dbReference type="Proteomes" id="UP000800093">
    <property type="component" value="Unassembled WGS sequence"/>
</dbReference>
<reference evidence="2" key="1">
    <citation type="journal article" date="2020" name="Stud. Mycol.">
        <title>101 Dothideomycetes genomes: A test case for predicting lifestyles and emergence of pathogens.</title>
        <authorList>
            <person name="Haridas S."/>
            <person name="Albert R."/>
            <person name="Binder M."/>
            <person name="Bloem J."/>
            <person name="LaButti K."/>
            <person name="Salamov A."/>
            <person name="Andreopoulos B."/>
            <person name="Baker S."/>
            <person name="Barry K."/>
            <person name="Bills G."/>
            <person name="Bluhm B."/>
            <person name="Cannon C."/>
            <person name="Castanera R."/>
            <person name="Culley D."/>
            <person name="Daum C."/>
            <person name="Ezra D."/>
            <person name="Gonzalez J."/>
            <person name="Henrissat B."/>
            <person name="Kuo A."/>
            <person name="Liang C."/>
            <person name="Lipzen A."/>
            <person name="Lutzoni F."/>
            <person name="Magnuson J."/>
            <person name="Mondo S."/>
            <person name="Nolan M."/>
            <person name="Ohm R."/>
            <person name="Pangilinan J."/>
            <person name="Park H.-J."/>
            <person name="Ramirez L."/>
            <person name="Alfaro M."/>
            <person name="Sun H."/>
            <person name="Tritt A."/>
            <person name="Yoshinaga Y."/>
            <person name="Zwiers L.-H."/>
            <person name="Turgeon B."/>
            <person name="Goodwin S."/>
            <person name="Spatafora J."/>
            <person name="Crous P."/>
            <person name="Grigoriev I."/>
        </authorList>
    </citation>
    <scope>NUCLEOTIDE SEQUENCE [LARGE SCALE GENOMIC DNA]</scope>
    <source>
        <strain evidence="2">CBS 304.66</strain>
    </source>
</reference>
<evidence type="ECO:0000313" key="2">
    <source>
        <dbReference type="Proteomes" id="UP000800093"/>
    </source>
</evidence>
<sequence length="77" mass="8391">MMQPNRHRTGYSSAATTTNHHSTYICLGISCSLCMSAHIRGSFEIASVRSVIPTTYDSYDTSTTITFLHHAALAPSL</sequence>
<keyword evidence="2" id="KW-1185">Reference proteome</keyword>
<gene>
    <name evidence="1" type="ORF">CC78DRAFT_272957</name>
</gene>
<protein>
    <submittedName>
        <fullName evidence="1">Uncharacterized protein</fullName>
    </submittedName>
</protein>
<dbReference type="AlphaFoldDB" id="A0A9P4K964"/>
<organism evidence="1 2">
    <name type="scientific">Lojkania enalia</name>
    <dbReference type="NCBI Taxonomy" id="147567"/>
    <lineage>
        <taxon>Eukaryota</taxon>
        <taxon>Fungi</taxon>
        <taxon>Dikarya</taxon>
        <taxon>Ascomycota</taxon>
        <taxon>Pezizomycotina</taxon>
        <taxon>Dothideomycetes</taxon>
        <taxon>Pleosporomycetidae</taxon>
        <taxon>Pleosporales</taxon>
        <taxon>Pleosporales incertae sedis</taxon>
        <taxon>Lojkania</taxon>
    </lineage>
</organism>
<proteinExistence type="predicted"/>
<evidence type="ECO:0000313" key="1">
    <source>
        <dbReference type="EMBL" id="KAF2263537.1"/>
    </source>
</evidence>
<name>A0A9P4K964_9PLEO</name>